<dbReference type="PANTHER" id="PTHR43081">
    <property type="entry name" value="ADENYLATE CYCLASE, TERMINAL-DIFFERENTIATION SPECIFIC-RELATED"/>
    <property type="match status" value="1"/>
</dbReference>
<accession>A0A150GVC2</accession>
<name>A0A150GVC2_GONPE</name>
<organism evidence="2 3">
    <name type="scientific">Gonium pectorale</name>
    <name type="common">Green alga</name>
    <dbReference type="NCBI Taxonomy" id="33097"/>
    <lineage>
        <taxon>Eukaryota</taxon>
        <taxon>Viridiplantae</taxon>
        <taxon>Chlorophyta</taxon>
        <taxon>core chlorophytes</taxon>
        <taxon>Chlorophyceae</taxon>
        <taxon>CS clade</taxon>
        <taxon>Chlamydomonadales</taxon>
        <taxon>Volvocaceae</taxon>
        <taxon>Gonium</taxon>
    </lineage>
</organism>
<proteinExistence type="predicted"/>
<dbReference type="PANTHER" id="PTHR43081:SF1">
    <property type="entry name" value="ADENYLATE CYCLASE, TERMINAL-DIFFERENTIATION SPECIFIC"/>
    <property type="match status" value="1"/>
</dbReference>
<evidence type="ECO:0000259" key="1">
    <source>
        <dbReference type="PROSITE" id="PS50125"/>
    </source>
</evidence>
<dbReference type="PROSITE" id="PS50125">
    <property type="entry name" value="GUANYLATE_CYCLASE_2"/>
    <property type="match status" value="1"/>
</dbReference>
<dbReference type="InterPro" id="IPR001054">
    <property type="entry name" value="A/G_cyclase"/>
</dbReference>
<reference evidence="3" key="1">
    <citation type="journal article" date="2016" name="Nat. Commun.">
        <title>The Gonium pectorale genome demonstrates co-option of cell cycle regulation during the evolution of multicellularity.</title>
        <authorList>
            <person name="Hanschen E.R."/>
            <person name="Marriage T.N."/>
            <person name="Ferris P.J."/>
            <person name="Hamaji T."/>
            <person name="Toyoda A."/>
            <person name="Fujiyama A."/>
            <person name="Neme R."/>
            <person name="Noguchi H."/>
            <person name="Minakuchi Y."/>
            <person name="Suzuki M."/>
            <person name="Kawai-Toyooka H."/>
            <person name="Smith D.R."/>
            <person name="Sparks H."/>
            <person name="Anderson J."/>
            <person name="Bakaric R."/>
            <person name="Luria V."/>
            <person name="Karger A."/>
            <person name="Kirschner M.W."/>
            <person name="Durand P.M."/>
            <person name="Michod R.E."/>
            <person name="Nozaki H."/>
            <person name="Olson B.J."/>
        </authorList>
    </citation>
    <scope>NUCLEOTIDE SEQUENCE [LARGE SCALE GENOMIC DNA]</scope>
    <source>
        <strain evidence="3">NIES-2863</strain>
    </source>
</reference>
<dbReference type="SUPFAM" id="SSF55073">
    <property type="entry name" value="Nucleotide cyclase"/>
    <property type="match status" value="1"/>
</dbReference>
<dbReference type="GO" id="GO:0035556">
    <property type="term" value="P:intracellular signal transduction"/>
    <property type="evidence" value="ECO:0007669"/>
    <property type="project" value="InterPro"/>
</dbReference>
<dbReference type="Pfam" id="PF00211">
    <property type="entry name" value="Guanylate_cyc"/>
    <property type="match status" value="1"/>
</dbReference>
<dbReference type="Proteomes" id="UP000075714">
    <property type="component" value="Unassembled WGS sequence"/>
</dbReference>
<comment type="caution">
    <text evidence="2">The sequence shown here is derived from an EMBL/GenBank/DDBJ whole genome shotgun (WGS) entry which is preliminary data.</text>
</comment>
<keyword evidence="3" id="KW-1185">Reference proteome</keyword>
<dbReference type="GO" id="GO:0009190">
    <property type="term" value="P:cyclic nucleotide biosynthetic process"/>
    <property type="evidence" value="ECO:0007669"/>
    <property type="project" value="InterPro"/>
</dbReference>
<dbReference type="Gene3D" id="3.30.70.1230">
    <property type="entry name" value="Nucleotide cyclase"/>
    <property type="match status" value="1"/>
</dbReference>
<evidence type="ECO:0000313" key="2">
    <source>
        <dbReference type="EMBL" id="KXZ53744.1"/>
    </source>
</evidence>
<protein>
    <recommendedName>
        <fullName evidence="1">Guanylate cyclase domain-containing protein</fullName>
    </recommendedName>
</protein>
<dbReference type="AlphaFoldDB" id="A0A150GVC2"/>
<gene>
    <name evidence="2" type="ORF">GPECTOR_6g661</name>
</gene>
<dbReference type="InterPro" id="IPR029787">
    <property type="entry name" value="Nucleotide_cyclase"/>
</dbReference>
<feature type="domain" description="Guanylate cyclase" evidence="1">
    <location>
        <begin position="1"/>
        <end position="53"/>
    </location>
</feature>
<dbReference type="OrthoDB" id="542421at2759"/>
<dbReference type="InterPro" id="IPR050697">
    <property type="entry name" value="Adenylyl/Guanylyl_Cyclase_3/4"/>
</dbReference>
<sequence length="178" mass="18515">MLTDVQGSTQLWESLPAVVMDTALSLHNDAFRQTLPRFHGYECHTEGDSFILAFHTAVEAAGFALEIQLVLLQLDWPQELLDHELCAMVRQAPPPAQDSNEGAAPALALSDAQQAGSNVALGAASSGGNPDDMMTTTGTVLGSGAGSAVPTRGPEFVDLGTAGSTLAEPWGLQVTMGP</sequence>
<dbReference type="EMBL" id="LSYV01000007">
    <property type="protein sequence ID" value="KXZ53744.1"/>
    <property type="molecule type" value="Genomic_DNA"/>
</dbReference>
<evidence type="ECO:0000313" key="3">
    <source>
        <dbReference type="Proteomes" id="UP000075714"/>
    </source>
</evidence>